<dbReference type="Proteomes" id="UP000537126">
    <property type="component" value="Unassembled WGS sequence"/>
</dbReference>
<evidence type="ECO:0000313" key="1">
    <source>
        <dbReference type="EMBL" id="NIK73297.1"/>
    </source>
</evidence>
<dbReference type="RefSeq" id="WP_166918554.1">
    <property type="nucleotide sequence ID" value="NZ_JAASRN010000001.1"/>
</dbReference>
<accession>A0A846MPQ7</accession>
<organism evidence="1 2">
    <name type="scientific">Thermonema lapsum</name>
    <dbReference type="NCBI Taxonomy" id="28195"/>
    <lineage>
        <taxon>Bacteria</taxon>
        <taxon>Pseudomonadati</taxon>
        <taxon>Bacteroidota</taxon>
        <taxon>Cytophagia</taxon>
        <taxon>Cytophagales</taxon>
        <taxon>Thermonemataceae</taxon>
        <taxon>Thermonema</taxon>
    </lineage>
</organism>
<dbReference type="GO" id="GO:0006313">
    <property type="term" value="P:DNA transposition"/>
    <property type="evidence" value="ECO:0007669"/>
    <property type="project" value="InterPro"/>
</dbReference>
<reference evidence="1 2" key="1">
    <citation type="submission" date="2020-03" db="EMBL/GenBank/DDBJ databases">
        <title>Genomic Encyclopedia of Type Strains, Phase IV (KMG-IV): sequencing the most valuable type-strain genomes for metagenomic binning, comparative biology and taxonomic classification.</title>
        <authorList>
            <person name="Goeker M."/>
        </authorList>
    </citation>
    <scope>NUCLEOTIDE SEQUENCE [LARGE SCALE GENOMIC DNA]</scope>
    <source>
        <strain evidence="1 2">DSM 5718</strain>
    </source>
</reference>
<name>A0A846MPQ7_9BACT</name>
<comment type="caution">
    <text evidence="1">The sequence shown here is derived from an EMBL/GenBank/DDBJ whole genome shotgun (WGS) entry which is preliminary data.</text>
</comment>
<dbReference type="AlphaFoldDB" id="A0A846MPQ7"/>
<proteinExistence type="predicted"/>
<sequence length="104" mass="12669">MDYWQSDARTFKKLYERLKDKAERFYTDDWEVYRKIIPEDKLIQSIRIEQSNSNVRHYLGRMTTKNKIVSKSIEMIDISLRISCCLNEYGFYEIFQSKFLSIFT</sequence>
<gene>
    <name evidence="1" type="ORF">FHS56_000783</name>
</gene>
<dbReference type="GO" id="GO:0004803">
    <property type="term" value="F:transposase activity"/>
    <property type="evidence" value="ECO:0007669"/>
    <property type="project" value="InterPro"/>
</dbReference>
<evidence type="ECO:0000313" key="2">
    <source>
        <dbReference type="Proteomes" id="UP000537126"/>
    </source>
</evidence>
<dbReference type="Pfam" id="PF03400">
    <property type="entry name" value="DDE_Tnp_IS1"/>
    <property type="match status" value="1"/>
</dbReference>
<keyword evidence="2" id="KW-1185">Reference proteome</keyword>
<dbReference type="InterPro" id="IPR005063">
    <property type="entry name" value="Transposase_27"/>
</dbReference>
<dbReference type="GO" id="GO:0003677">
    <property type="term" value="F:DNA binding"/>
    <property type="evidence" value="ECO:0007669"/>
    <property type="project" value="InterPro"/>
</dbReference>
<protein>
    <submittedName>
        <fullName evidence="1">IS1 family transposase</fullName>
    </submittedName>
</protein>
<dbReference type="EMBL" id="JAASRN010000001">
    <property type="protein sequence ID" value="NIK73297.1"/>
    <property type="molecule type" value="Genomic_DNA"/>
</dbReference>